<dbReference type="InterPro" id="IPR040608">
    <property type="entry name" value="Snf8/Vps36"/>
</dbReference>
<dbReference type="Proteomes" id="UP000269396">
    <property type="component" value="Unassembled WGS sequence"/>
</dbReference>
<evidence type="ECO:0000313" key="3">
    <source>
        <dbReference type="Proteomes" id="UP000269396"/>
    </source>
</evidence>
<keyword evidence="1" id="KW-0967">Endosome</keyword>
<dbReference type="GO" id="GO:0043130">
    <property type="term" value="F:ubiquitin binding"/>
    <property type="evidence" value="ECO:0007669"/>
    <property type="project" value="UniProtKB-UniRule"/>
</dbReference>
<dbReference type="PANTHER" id="PTHR13128:SF12">
    <property type="entry name" value="VACUOLAR PROTEIN-SORTING-ASSOCIATED PROTEIN 36"/>
    <property type="match status" value="1"/>
</dbReference>
<dbReference type="GO" id="GO:0000814">
    <property type="term" value="C:ESCRT II complex"/>
    <property type="evidence" value="ECO:0007669"/>
    <property type="project" value="UniProtKB-UniRule"/>
</dbReference>
<dbReference type="PROSITE" id="PS00519">
    <property type="entry name" value="HTH_ASNC_1"/>
    <property type="match status" value="1"/>
</dbReference>
<name>A0A183NG90_9TREM</name>
<accession>A0A183NG90</accession>
<reference evidence="2 3" key="1">
    <citation type="submission" date="2018-11" db="EMBL/GenBank/DDBJ databases">
        <authorList>
            <consortium name="Pathogen Informatics"/>
        </authorList>
    </citation>
    <scope>NUCLEOTIDE SEQUENCE [LARGE SCALE GENOMIC DNA]</scope>
    <source>
        <strain>Denwood</strain>
        <strain evidence="3">Zambia</strain>
    </source>
</reference>
<keyword evidence="1" id="KW-0813">Transport</keyword>
<sequence length="276" mass="30783">MFYVVKLWTLSYHSDFKLTSKSFGTGGIGAIQRQQAARAVETDRNITEAFEDLNQLINNASEMVKLSRLLAKKVRDTKGSDLSANEIAELRSAMLSMGVVEVVSGGDDRRSSSSLSGTTFYIRLAHQVSSILFPLLKGQCSNHSTDRLYTSCIDLATAYCRVNRARGMDLISPEDLLRACRYLDKEKLPIRLKGYANGLLVLQLASEDEMETLKSTVELVEKRVSLSVDELAHIVNLSPFLAKARLLAVEEVGLICRDDSEAGLRFYPNYFLTRQD</sequence>
<protein>
    <recommendedName>
        <fullName evidence="1">Vacuolar protein-sorting-associated protein 36</fullName>
    </recommendedName>
    <alternativeName>
        <fullName evidence="1">ESCRT-II complex subunit VPS36</fullName>
    </alternativeName>
</protein>
<organism evidence="2 3">
    <name type="scientific">Schistosoma mattheei</name>
    <dbReference type="NCBI Taxonomy" id="31246"/>
    <lineage>
        <taxon>Eukaryota</taxon>
        <taxon>Metazoa</taxon>
        <taxon>Spiralia</taxon>
        <taxon>Lophotrochozoa</taxon>
        <taxon>Platyhelminthes</taxon>
        <taxon>Trematoda</taxon>
        <taxon>Digenea</taxon>
        <taxon>Strigeidida</taxon>
        <taxon>Schistosomatoidea</taxon>
        <taxon>Schistosomatidae</taxon>
        <taxon>Schistosoma</taxon>
    </lineage>
</organism>
<evidence type="ECO:0000256" key="1">
    <source>
        <dbReference type="RuleBase" id="RU367095"/>
    </source>
</evidence>
<comment type="function">
    <text evidence="1">Component of the ESCRT-II complex (endosomal sorting complex required for transport II), which is required for multivesicular body (MVB) formation and sorting of endosomal cargo proteins into MVBs.</text>
</comment>
<comment type="subcellular location">
    <subcellularLocation>
        <location evidence="1">Cytoplasm</location>
    </subcellularLocation>
    <subcellularLocation>
        <location evidence="1">Endosome</location>
    </subcellularLocation>
</comment>
<proteinExistence type="inferred from homology"/>
<dbReference type="GO" id="GO:0043328">
    <property type="term" value="P:protein transport to vacuole involved in ubiquitin-dependent protein catabolic process via the multivesicular body sorting pathway"/>
    <property type="evidence" value="ECO:0007669"/>
    <property type="project" value="UniProtKB-UniRule"/>
</dbReference>
<dbReference type="EMBL" id="UZAL01001166">
    <property type="protein sequence ID" value="VDO75678.1"/>
    <property type="molecule type" value="Genomic_DNA"/>
</dbReference>
<dbReference type="AlphaFoldDB" id="A0A183NG90"/>
<dbReference type="InterPro" id="IPR036390">
    <property type="entry name" value="WH_DNA-bd_sf"/>
</dbReference>
<dbReference type="Gene3D" id="1.10.10.10">
    <property type="entry name" value="Winged helix-like DNA-binding domain superfamily/Winged helix DNA-binding domain"/>
    <property type="match status" value="2"/>
</dbReference>
<dbReference type="InterPro" id="IPR036388">
    <property type="entry name" value="WH-like_DNA-bd_sf"/>
</dbReference>
<dbReference type="SUPFAM" id="SSF46785">
    <property type="entry name" value="Winged helix' DNA-binding domain"/>
    <property type="match status" value="1"/>
</dbReference>
<gene>
    <name evidence="2" type="ORF">SMTD_LOCUS1126</name>
</gene>
<keyword evidence="3" id="KW-1185">Reference proteome</keyword>
<dbReference type="InterPro" id="IPR037855">
    <property type="entry name" value="Vps36"/>
</dbReference>
<evidence type="ECO:0000313" key="2">
    <source>
        <dbReference type="EMBL" id="VDO75678.1"/>
    </source>
</evidence>
<dbReference type="STRING" id="31246.A0A183NG90"/>
<comment type="similarity">
    <text evidence="1">Belongs to the VPS36 family.</text>
</comment>
<keyword evidence="1" id="KW-0653">Protein transport</keyword>
<keyword evidence="1" id="KW-0963">Cytoplasm</keyword>
<dbReference type="InterPro" id="IPR019885">
    <property type="entry name" value="Tscrpt_reg_HTH_AsnC-type_CS"/>
</dbReference>
<dbReference type="PANTHER" id="PTHR13128">
    <property type="entry name" value="VACUOLAR PROTEIN-SORTING-ASSOCIATED PROTEIN 36"/>
    <property type="match status" value="1"/>
</dbReference>
<dbReference type="Gene3D" id="6.10.140.260">
    <property type="match status" value="1"/>
</dbReference>
<comment type="subunit">
    <text evidence="1">Component of the endosomal sorting complex required for transport II (ESCRT-II).</text>
</comment>
<dbReference type="Pfam" id="PF04157">
    <property type="entry name" value="EAP30"/>
    <property type="match status" value="1"/>
</dbReference>
<dbReference type="GO" id="GO:0031902">
    <property type="term" value="C:late endosome membrane"/>
    <property type="evidence" value="ECO:0007669"/>
    <property type="project" value="UniProtKB-UniRule"/>
</dbReference>
<dbReference type="GO" id="GO:0032266">
    <property type="term" value="F:phosphatidylinositol-3-phosphate binding"/>
    <property type="evidence" value="ECO:0007669"/>
    <property type="project" value="UniProtKB-UniRule"/>
</dbReference>